<feature type="domain" description="DUF7944" evidence="2">
    <location>
        <begin position="40"/>
        <end position="121"/>
    </location>
</feature>
<evidence type="ECO:0000259" key="2">
    <source>
        <dbReference type="Pfam" id="PF25642"/>
    </source>
</evidence>
<dbReference type="EMBL" id="DYWX01000071">
    <property type="protein sequence ID" value="HJF27935.1"/>
    <property type="molecule type" value="Genomic_DNA"/>
</dbReference>
<dbReference type="AlphaFoldDB" id="A0A9D2ZZA5"/>
<gene>
    <name evidence="3" type="ORF">K8V79_06770</name>
</gene>
<accession>A0A9D2ZZA5</accession>
<evidence type="ECO:0000256" key="1">
    <source>
        <dbReference type="SAM" id="SignalP"/>
    </source>
</evidence>
<feature type="chain" id="PRO_5038625292" description="DUF7944 domain-containing protein" evidence="1">
    <location>
        <begin position="27"/>
        <end position="126"/>
    </location>
</feature>
<name>A0A9D2ZZA5_ACILW</name>
<dbReference type="Pfam" id="PF25642">
    <property type="entry name" value="DUF7944"/>
    <property type="match status" value="1"/>
</dbReference>
<evidence type="ECO:0000313" key="4">
    <source>
        <dbReference type="Proteomes" id="UP000787156"/>
    </source>
</evidence>
<comment type="caution">
    <text evidence="3">The sequence shown here is derived from an EMBL/GenBank/DDBJ whole genome shotgun (WGS) entry which is preliminary data.</text>
</comment>
<reference evidence="3" key="1">
    <citation type="journal article" date="2021" name="PeerJ">
        <title>Extensive microbial diversity within the chicken gut microbiome revealed by metagenomics and culture.</title>
        <authorList>
            <person name="Gilroy R."/>
            <person name="Ravi A."/>
            <person name="Getino M."/>
            <person name="Pursley I."/>
            <person name="Horton D.L."/>
            <person name="Alikhan N.F."/>
            <person name="Baker D."/>
            <person name="Gharbi K."/>
            <person name="Hall N."/>
            <person name="Watson M."/>
            <person name="Adriaenssens E.M."/>
            <person name="Foster-Nyarko E."/>
            <person name="Jarju S."/>
            <person name="Secka A."/>
            <person name="Antonio M."/>
            <person name="Oren A."/>
            <person name="Chaudhuri R.R."/>
            <person name="La Ragione R."/>
            <person name="Hildebrand F."/>
            <person name="Pallen M.J."/>
        </authorList>
    </citation>
    <scope>NUCLEOTIDE SEQUENCE</scope>
    <source>
        <strain evidence="3">CHK135-1449</strain>
    </source>
</reference>
<dbReference type="Proteomes" id="UP000787156">
    <property type="component" value="Unassembled WGS sequence"/>
</dbReference>
<organism evidence="3 4">
    <name type="scientific">Acinetobacter lwoffii</name>
    <dbReference type="NCBI Taxonomy" id="28090"/>
    <lineage>
        <taxon>Bacteria</taxon>
        <taxon>Pseudomonadati</taxon>
        <taxon>Pseudomonadota</taxon>
        <taxon>Gammaproteobacteria</taxon>
        <taxon>Moraxellales</taxon>
        <taxon>Moraxellaceae</taxon>
        <taxon>Acinetobacter</taxon>
    </lineage>
</organism>
<keyword evidence="1" id="KW-0732">Signal</keyword>
<reference evidence="3" key="2">
    <citation type="submission" date="2021-09" db="EMBL/GenBank/DDBJ databases">
        <authorList>
            <person name="Gilroy R."/>
        </authorList>
    </citation>
    <scope>NUCLEOTIDE SEQUENCE</scope>
    <source>
        <strain evidence="3">CHK135-1449</strain>
    </source>
</reference>
<evidence type="ECO:0000313" key="3">
    <source>
        <dbReference type="EMBL" id="HJF27935.1"/>
    </source>
</evidence>
<feature type="signal peptide" evidence="1">
    <location>
        <begin position="1"/>
        <end position="26"/>
    </location>
</feature>
<sequence>MKKTLFKTFSLCAISVATFLGTSANAADENIEVTPVQSVTPHELAAIYVLSEICPGMVKDKAKFNQGYNKLVAEYLPGQKNPVESLNQLSKQADFRHILAEAKTDAKKAGKKKNQVICDELTAYSN</sequence>
<protein>
    <recommendedName>
        <fullName evidence="2">DUF7944 domain-containing protein</fullName>
    </recommendedName>
</protein>
<dbReference type="NCBIfam" id="NF047330">
    <property type="entry name" value="MCR_0457_fam"/>
    <property type="match status" value="1"/>
</dbReference>
<proteinExistence type="predicted"/>
<dbReference type="InterPro" id="IPR057704">
    <property type="entry name" value="DUF7944"/>
</dbReference>